<reference evidence="1" key="1">
    <citation type="submission" date="2023-03" db="EMBL/GenBank/DDBJ databases">
        <title>Amycolatopsis taiwanensis NBRC 103393.</title>
        <authorList>
            <person name="Ichikawa N."/>
            <person name="Sato H."/>
            <person name="Tonouchi N."/>
        </authorList>
    </citation>
    <scope>NUCLEOTIDE SEQUENCE</scope>
    <source>
        <strain evidence="1">NBRC 103393</strain>
    </source>
</reference>
<keyword evidence="2" id="KW-1185">Reference proteome</keyword>
<protein>
    <submittedName>
        <fullName evidence="1">Uncharacterized protein</fullName>
    </submittedName>
</protein>
<evidence type="ECO:0000313" key="1">
    <source>
        <dbReference type="EMBL" id="GLY64534.1"/>
    </source>
</evidence>
<comment type="caution">
    <text evidence="1">The sequence shown here is derived from an EMBL/GenBank/DDBJ whole genome shotgun (WGS) entry which is preliminary data.</text>
</comment>
<name>A0A9W6QUR6_9PSEU</name>
<gene>
    <name evidence="1" type="ORF">Atai01_11530</name>
</gene>
<dbReference type="EMBL" id="BSTI01000002">
    <property type="protein sequence ID" value="GLY64534.1"/>
    <property type="molecule type" value="Genomic_DNA"/>
</dbReference>
<proteinExistence type="predicted"/>
<dbReference type="RefSeq" id="WP_285486098.1">
    <property type="nucleotide sequence ID" value="NZ_BSTI01000002.1"/>
</dbReference>
<evidence type="ECO:0000313" key="2">
    <source>
        <dbReference type="Proteomes" id="UP001165136"/>
    </source>
</evidence>
<organism evidence="1 2">
    <name type="scientific">Amycolatopsis taiwanensis</name>
    <dbReference type="NCBI Taxonomy" id="342230"/>
    <lineage>
        <taxon>Bacteria</taxon>
        <taxon>Bacillati</taxon>
        <taxon>Actinomycetota</taxon>
        <taxon>Actinomycetes</taxon>
        <taxon>Pseudonocardiales</taxon>
        <taxon>Pseudonocardiaceae</taxon>
        <taxon>Amycolatopsis</taxon>
    </lineage>
</organism>
<sequence>MVMRPSAYGLTKFDQTATFLYGFNVALDFEFLDRFNDWLAEELGGRHNLGWPSNAYMVISRRLEAAGRSIDELDQEEQMRALFTLVNEFLELRDRGAANPLTPYEYYARKWAAGSTGGGANDIRSSEADKA</sequence>
<dbReference type="Proteomes" id="UP001165136">
    <property type="component" value="Unassembled WGS sequence"/>
</dbReference>
<accession>A0A9W6QUR6</accession>
<dbReference type="AlphaFoldDB" id="A0A9W6QUR6"/>